<proteinExistence type="predicted"/>
<organism evidence="2 3">
    <name type="scientific">Bacillus mycoides</name>
    <dbReference type="NCBI Taxonomy" id="1405"/>
    <lineage>
        <taxon>Bacteria</taxon>
        <taxon>Bacillati</taxon>
        <taxon>Bacillota</taxon>
        <taxon>Bacilli</taxon>
        <taxon>Bacillales</taxon>
        <taxon>Bacillaceae</taxon>
        <taxon>Bacillus</taxon>
        <taxon>Bacillus cereus group</taxon>
    </lineage>
</organism>
<dbReference type="RefSeq" id="WP_060751832.1">
    <property type="nucleotide sequence ID" value="NZ_LRPH01000094.1"/>
</dbReference>
<name>A0A109FUJ4_BACMY</name>
<dbReference type="Proteomes" id="UP000065797">
    <property type="component" value="Unassembled WGS sequence"/>
</dbReference>
<dbReference type="Gene3D" id="3.90.820.10">
    <property type="entry name" value="Structural Genomics, Unknown Function 30-nov-00 1gh9 Mol_id"/>
    <property type="match status" value="1"/>
</dbReference>
<dbReference type="Pfam" id="PF03621">
    <property type="entry name" value="MbtH"/>
    <property type="match status" value="1"/>
</dbReference>
<dbReference type="AlphaFoldDB" id="A0A109FUJ4"/>
<dbReference type="GO" id="GO:0019290">
    <property type="term" value="P:siderophore biosynthetic process"/>
    <property type="evidence" value="ECO:0007669"/>
    <property type="project" value="TreeGrafter"/>
</dbReference>
<evidence type="ECO:0000313" key="2">
    <source>
        <dbReference type="EMBL" id="KWU54897.1"/>
    </source>
</evidence>
<evidence type="ECO:0000259" key="1">
    <source>
        <dbReference type="SMART" id="SM00923"/>
    </source>
</evidence>
<dbReference type="SMART" id="SM00923">
    <property type="entry name" value="MbtH"/>
    <property type="match status" value="1"/>
</dbReference>
<dbReference type="InterPro" id="IPR037407">
    <property type="entry name" value="MLP_fam"/>
</dbReference>
<dbReference type="PANTHER" id="PTHR38444:SF1">
    <property type="entry name" value="ENTEROBACTIN BIOSYNTHESIS PROTEIN YBDZ"/>
    <property type="match status" value="1"/>
</dbReference>
<comment type="caution">
    <text evidence="2">The sequence shown here is derived from an EMBL/GenBank/DDBJ whole genome shotgun (WGS) entry which is preliminary data.</text>
</comment>
<dbReference type="EMBL" id="LRPH01000094">
    <property type="protein sequence ID" value="KWU54897.1"/>
    <property type="molecule type" value="Genomic_DNA"/>
</dbReference>
<accession>A0A109FUJ4</accession>
<feature type="domain" description="MbtH-like" evidence="1">
    <location>
        <begin position="1"/>
        <end position="49"/>
    </location>
</feature>
<dbReference type="SUPFAM" id="SSF160582">
    <property type="entry name" value="MbtH-like"/>
    <property type="match status" value="1"/>
</dbReference>
<sequence length="66" mass="7835">MSQDKLLYKVVFNHEEMYSIWPAHKEVPAGWNEEGTTGEKEECLQQIDKIWTDMRPLSLRQQLSLQ</sequence>
<dbReference type="InterPro" id="IPR038020">
    <property type="entry name" value="MbtH-like_sf"/>
</dbReference>
<dbReference type="GO" id="GO:0005829">
    <property type="term" value="C:cytosol"/>
    <property type="evidence" value="ECO:0007669"/>
    <property type="project" value="TreeGrafter"/>
</dbReference>
<evidence type="ECO:0000313" key="3">
    <source>
        <dbReference type="Proteomes" id="UP000065797"/>
    </source>
</evidence>
<dbReference type="PANTHER" id="PTHR38444">
    <property type="entry name" value="ENTEROBACTIN BIOSYNTHESIS PROTEIN YBDZ"/>
    <property type="match status" value="1"/>
</dbReference>
<protein>
    <submittedName>
        <fullName evidence="2">Antibiotic synthesis protein MbtH</fullName>
    </submittedName>
</protein>
<reference evidence="2 3" key="1">
    <citation type="submission" date="2016-01" db="EMBL/GenBank/DDBJ databases">
        <authorList>
            <person name="McClelland M."/>
            <person name="Jain A."/>
            <person name="Saraogi P."/>
            <person name="Mendelson R."/>
            <person name="Westerman R."/>
            <person name="SanMiguel P."/>
            <person name="Csonka L."/>
        </authorList>
    </citation>
    <scope>NUCLEOTIDE SEQUENCE [LARGE SCALE GENOMIC DNA]</scope>
    <source>
        <strain evidence="2 3">PE8-15</strain>
    </source>
</reference>
<dbReference type="InterPro" id="IPR005153">
    <property type="entry name" value="MbtH-like_dom"/>
</dbReference>
<gene>
    <name evidence="2" type="ORF">AWW70_26150</name>
</gene>